<evidence type="ECO:0000313" key="1">
    <source>
        <dbReference type="EMBL" id="AFY97118.1"/>
    </source>
</evidence>
<dbReference type="HOGENOM" id="CLU_119493_0_0_3"/>
<accession>K9UR08</accession>
<dbReference type="InterPro" id="IPR053860">
    <property type="entry name" value="DUF6932"/>
</dbReference>
<dbReference type="eggNOG" id="ENOG5032V0S">
    <property type="taxonomic scope" value="Bacteria"/>
</dbReference>
<evidence type="ECO:0000313" key="2">
    <source>
        <dbReference type="Proteomes" id="UP000010366"/>
    </source>
</evidence>
<reference evidence="1 2" key="1">
    <citation type="submission" date="2012-05" db="EMBL/GenBank/DDBJ databases">
        <title>Noncontiguous Finished plasmid 1 of genome of Chamaesiphon sp. PCC 6605.</title>
        <authorList>
            <consortium name="US DOE Joint Genome Institute"/>
            <person name="Gugger M."/>
            <person name="Coursin T."/>
            <person name="Rippka R."/>
            <person name="Tandeau De Marsac N."/>
            <person name="Huntemann M."/>
            <person name="Wei C.-L."/>
            <person name="Han J."/>
            <person name="Detter J.C."/>
            <person name="Han C."/>
            <person name="Tapia R."/>
            <person name="Chen A."/>
            <person name="Kyrpides N."/>
            <person name="Mavromatis K."/>
            <person name="Markowitz V."/>
            <person name="Szeto E."/>
            <person name="Ivanova N."/>
            <person name="Pagani I."/>
            <person name="Pati A."/>
            <person name="Goodwin L."/>
            <person name="Nordberg H.P."/>
            <person name="Cantor M.N."/>
            <person name="Hua S.X."/>
            <person name="Woyke T."/>
            <person name="Kerfeld C.A."/>
        </authorList>
    </citation>
    <scope>NUCLEOTIDE SEQUENCE [LARGE SCALE GENOMIC DNA]</scope>
    <source>
        <strain evidence="2">ATCC 27169 / PCC 6605</strain>
        <plasmid evidence="2">Plasmid pCHA6605.01</plasmid>
    </source>
</reference>
<dbReference type="EMBL" id="CP003601">
    <property type="protein sequence ID" value="AFY97118.1"/>
    <property type="molecule type" value="Genomic_DNA"/>
</dbReference>
<protein>
    <submittedName>
        <fullName evidence="1">Uncharacterized protein</fullName>
    </submittedName>
</protein>
<proteinExistence type="predicted"/>
<geneLocation type="plasmid" evidence="1 2">
    <name>pCHA6605.01</name>
</geneLocation>
<keyword evidence="2" id="KW-1185">Reference proteome</keyword>
<sequence length="135" mass="15190">MIPPFDERGYLPQGIYEPTWDDFWERFGTNNYRKQLLTGLRLALGNLKLAGCRRVYIGGSFITDKERPNDYDGCFDIFGIDEDAIDPIFLQPDLAAQRTKFGGELVPNPAMAGFFQTDKNGNPKGIIVLDPTTIP</sequence>
<keyword evidence="1" id="KW-0614">Plasmid</keyword>
<organism evidence="1 2">
    <name type="scientific">Chamaesiphon minutus (strain ATCC 27169 / PCC 6605)</name>
    <dbReference type="NCBI Taxonomy" id="1173020"/>
    <lineage>
        <taxon>Bacteria</taxon>
        <taxon>Bacillati</taxon>
        <taxon>Cyanobacteriota</taxon>
        <taxon>Cyanophyceae</taxon>
        <taxon>Gomontiellales</taxon>
        <taxon>Chamaesiphonaceae</taxon>
        <taxon>Chamaesiphon</taxon>
    </lineage>
</organism>
<gene>
    <name evidence="1" type="ORF">Cha6605_6292</name>
</gene>
<name>K9UR08_CHAP6</name>
<dbReference type="AlphaFoldDB" id="K9UR08"/>
<dbReference type="Proteomes" id="UP000010366">
    <property type="component" value="Plasmid pCHA6605.01"/>
</dbReference>
<dbReference type="Pfam" id="PF22014">
    <property type="entry name" value="DUF6932"/>
    <property type="match status" value="1"/>
</dbReference>
<dbReference type="KEGG" id="cmp:Cha6605_6292"/>
<dbReference type="OrthoDB" id="572713at2"/>